<dbReference type="GO" id="GO:0001653">
    <property type="term" value="F:peptide receptor activity"/>
    <property type="evidence" value="ECO:0007669"/>
    <property type="project" value="TreeGrafter"/>
</dbReference>
<reference evidence="8 9" key="1">
    <citation type="submission" date="2013-12" db="EMBL/GenBank/DDBJ databases">
        <title>Draft genome of the parsitic nematode Ancylostoma duodenale.</title>
        <authorList>
            <person name="Mitreva M."/>
        </authorList>
    </citation>
    <scope>NUCLEOTIDE SEQUENCE [LARGE SCALE GENOMIC DNA]</scope>
    <source>
        <strain evidence="8 9">Zhejiang</strain>
    </source>
</reference>
<dbReference type="SUPFAM" id="SSF56112">
    <property type="entry name" value="Protein kinase-like (PK-like)"/>
    <property type="match status" value="1"/>
</dbReference>
<dbReference type="AlphaFoldDB" id="A0A0C2CUX6"/>
<dbReference type="PROSITE" id="PS50011">
    <property type="entry name" value="PROTEIN_KINASE_DOM"/>
    <property type="match status" value="1"/>
</dbReference>
<feature type="signal peptide" evidence="6">
    <location>
        <begin position="1"/>
        <end position="32"/>
    </location>
</feature>
<keyword evidence="9" id="KW-1185">Reference proteome</keyword>
<evidence type="ECO:0000256" key="1">
    <source>
        <dbReference type="ARBA" id="ARBA00001436"/>
    </source>
</evidence>
<dbReference type="GO" id="GO:0005524">
    <property type="term" value="F:ATP binding"/>
    <property type="evidence" value="ECO:0007669"/>
    <property type="project" value="InterPro"/>
</dbReference>
<dbReference type="GO" id="GO:0004016">
    <property type="term" value="F:adenylate cyclase activity"/>
    <property type="evidence" value="ECO:0007669"/>
    <property type="project" value="TreeGrafter"/>
</dbReference>
<dbReference type="GO" id="GO:0007168">
    <property type="term" value="P:receptor guanylyl cyclase signaling pathway"/>
    <property type="evidence" value="ECO:0007669"/>
    <property type="project" value="TreeGrafter"/>
</dbReference>
<feature type="chain" id="PRO_5002146939" description="guanylate cyclase" evidence="6">
    <location>
        <begin position="33"/>
        <end position="140"/>
    </location>
</feature>
<dbReference type="InterPro" id="IPR050401">
    <property type="entry name" value="Cyclic_nucleotide_synthase"/>
</dbReference>
<dbReference type="Pfam" id="PF00069">
    <property type="entry name" value="Pkinase"/>
    <property type="match status" value="1"/>
</dbReference>
<dbReference type="PANTHER" id="PTHR11920:SF495">
    <property type="entry name" value="RECEPTOR-TYPE GUANYLATE CYCLASE GCY-7"/>
    <property type="match status" value="1"/>
</dbReference>
<name>A0A0C2CUX6_9BILA</name>
<dbReference type="EMBL" id="KN730713">
    <property type="protein sequence ID" value="KIH60708.1"/>
    <property type="molecule type" value="Genomic_DNA"/>
</dbReference>
<gene>
    <name evidence="8" type="ORF">ANCDUO_09030</name>
</gene>
<comment type="catalytic activity">
    <reaction evidence="1">
        <text>GTP = 3',5'-cyclic GMP + diphosphate</text>
        <dbReference type="Rhea" id="RHEA:13665"/>
        <dbReference type="ChEBI" id="CHEBI:33019"/>
        <dbReference type="ChEBI" id="CHEBI:37565"/>
        <dbReference type="ChEBI" id="CHEBI:57746"/>
        <dbReference type="EC" id="4.6.1.2"/>
    </reaction>
</comment>
<keyword evidence="4" id="KW-0456">Lyase</keyword>
<dbReference type="Gene3D" id="1.10.510.10">
    <property type="entry name" value="Transferase(Phosphotransferase) domain 1"/>
    <property type="match status" value="1"/>
</dbReference>
<dbReference type="EC" id="4.6.1.2" evidence="2"/>
<evidence type="ECO:0000256" key="2">
    <source>
        <dbReference type="ARBA" id="ARBA00012202"/>
    </source>
</evidence>
<feature type="domain" description="Protein kinase" evidence="7">
    <location>
        <begin position="1"/>
        <end position="133"/>
    </location>
</feature>
<evidence type="ECO:0000256" key="3">
    <source>
        <dbReference type="ARBA" id="ARBA00022741"/>
    </source>
</evidence>
<dbReference type="OrthoDB" id="4062651at2759"/>
<dbReference type="GO" id="GO:0005886">
    <property type="term" value="C:plasma membrane"/>
    <property type="evidence" value="ECO:0007669"/>
    <property type="project" value="TreeGrafter"/>
</dbReference>
<dbReference type="GO" id="GO:0004672">
    <property type="term" value="F:protein kinase activity"/>
    <property type="evidence" value="ECO:0007669"/>
    <property type="project" value="InterPro"/>
</dbReference>
<evidence type="ECO:0000256" key="4">
    <source>
        <dbReference type="ARBA" id="ARBA00023239"/>
    </source>
</evidence>
<dbReference type="InterPro" id="IPR011009">
    <property type="entry name" value="Kinase-like_dom_sf"/>
</dbReference>
<evidence type="ECO:0000256" key="5">
    <source>
        <dbReference type="ARBA" id="ARBA00023293"/>
    </source>
</evidence>
<dbReference type="InterPro" id="IPR000719">
    <property type="entry name" value="Prot_kinase_dom"/>
</dbReference>
<keyword evidence="6" id="KW-0732">Signal</keyword>
<keyword evidence="3" id="KW-0547">Nucleotide-binding</keyword>
<dbReference type="Proteomes" id="UP000054047">
    <property type="component" value="Unassembled WGS sequence"/>
</dbReference>
<organism evidence="8 9">
    <name type="scientific">Ancylostoma duodenale</name>
    <dbReference type="NCBI Taxonomy" id="51022"/>
    <lineage>
        <taxon>Eukaryota</taxon>
        <taxon>Metazoa</taxon>
        <taxon>Ecdysozoa</taxon>
        <taxon>Nematoda</taxon>
        <taxon>Chromadorea</taxon>
        <taxon>Rhabditida</taxon>
        <taxon>Rhabditina</taxon>
        <taxon>Rhabditomorpha</taxon>
        <taxon>Strongyloidea</taxon>
        <taxon>Ancylostomatidae</taxon>
        <taxon>Ancylostomatinae</taxon>
        <taxon>Ancylostoma</taxon>
    </lineage>
</organism>
<evidence type="ECO:0000256" key="6">
    <source>
        <dbReference type="SAM" id="SignalP"/>
    </source>
</evidence>
<evidence type="ECO:0000313" key="9">
    <source>
        <dbReference type="Proteomes" id="UP000054047"/>
    </source>
</evidence>
<accession>A0A0C2CUX6</accession>
<dbReference type="PANTHER" id="PTHR11920">
    <property type="entry name" value="GUANYLYL CYCLASE"/>
    <property type="match status" value="1"/>
</dbReference>
<evidence type="ECO:0000259" key="7">
    <source>
        <dbReference type="PROSITE" id="PS50011"/>
    </source>
</evidence>
<evidence type="ECO:0000313" key="8">
    <source>
        <dbReference type="EMBL" id="KIH60708.1"/>
    </source>
</evidence>
<sequence>MSRKAESVCHFLKKRSTFLLIIHLLLPEQLWTAPEVLRGEVGDVGTKEADTYSFAIIASEMITKKPAWDLDNRKETPKEIVRLVMKSSMNPYRPNIDTHEVADVIPSLVHLIRECWSEAPRHRPSMKNVKSLLNSMQRGK</sequence>
<keyword evidence="5" id="KW-0141">cGMP biosynthesis</keyword>
<protein>
    <recommendedName>
        <fullName evidence="2">guanylate cyclase</fullName>
        <ecNumber evidence="2">4.6.1.2</ecNumber>
    </recommendedName>
</protein>
<proteinExistence type="predicted"/>
<dbReference type="GO" id="GO:0004383">
    <property type="term" value="F:guanylate cyclase activity"/>
    <property type="evidence" value="ECO:0007669"/>
    <property type="project" value="UniProtKB-EC"/>
</dbReference>